<sequence>MDCTISCECGRSIEATETDRHVSCPDCGIVYAVTITRIAQPAADRRPDI</sequence>
<evidence type="ECO:0000313" key="2">
    <source>
        <dbReference type="Proteomes" id="UP000011867"/>
    </source>
</evidence>
<dbReference type="STRING" id="268739.Nmlp_3690"/>
<name>M1XTH7_NATM8</name>
<keyword evidence="2" id="KW-1185">Reference proteome</keyword>
<dbReference type="Proteomes" id="UP000011867">
    <property type="component" value="Chromosome"/>
</dbReference>
<dbReference type="EMBL" id="HF582854">
    <property type="protein sequence ID" value="CCQ37805.1"/>
    <property type="molecule type" value="Genomic_DNA"/>
</dbReference>
<dbReference type="AlphaFoldDB" id="M1XTH7"/>
<reference evidence="1 2" key="1">
    <citation type="journal article" date="2013" name="Genome Announc.">
        <title>Genome of the haloarchaeon Natronomonas moolapensis, a neutrophilic member of a previously haloalkaliphilic genus.</title>
        <authorList>
            <person name="Dyall-Smith M.L."/>
            <person name="Pfeiffer F."/>
            <person name="Oberwinkler T."/>
            <person name="Klee K."/>
            <person name="Rampp M."/>
            <person name="Palm P."/>
            <person name="Gross K."/>
            <person name="Schuster S.C."/>
            <person name="Oesterhelt D."/>
        </authorList>
    </citation>
    <scope>NUCLEOTIDE SEQUENCE [LARGE SCALE GENOMIC DNA]</scope>
    <source>
        <strain evidence="2">DSM 18674 / JCM 14361 / 8.8.11</strain>
    </source>
</reference>
<dbReference type="GeneID" id="43676851"/>
<protein>
    <submittedName>
        <fullName evidence="1">Small CPxCG-related zinc finger protein</fullName>
    </submittedName>
</protein>
<dbReference type="HOGENOM" id="CLU_3130938_0_0_2"/>
<gene>
    <name evidence="1" type="ordered locus">Nmlp_3690</name>
</gene>
<dbReference type="KEGG" id="nmo:Nmlp_3690"/>
<dbReference type="RefSeq" id="WP_015410534.1">
    <property type="nucleotide sequence ID" value="NC_020388.1"/>
</dbReference>
<organism evidence="1 2">
    <name type="scientific">Natronomonas moolapensis (strain DSM 18674 / CECT 7526 / JCM 14361 / 8.8.11)</name>
    <dbReference type="NCBI Taxonomy" id="268739"/>
    <lineage>
        <taxon>Archaea</taxon>
        <taxon>Methanobacteriati</taxon>
        <taxon>Methanobacteriota</taxon>
        <taxon>Stenosarchaea group</taxon>
        <taxon>Halobacteria</taxon>
        <taxon>Halobacteriales</taxon>
        <taxon>Natronomonadaceae</taxon>
        <taxon>Natronomonas</taxon>
    </lineage>
</organism>
<accession>M1XTH7</accession>
<evidence type="ECO:0000313" key="1">
    <source>
        <dbReference type="EMBL" id="CCQ37805.1"/>
    </source>
</evidence>
<proteinExistence type="predicted"/>